<gene>
    <name evidence="7" type="ORF">CTOB1V02_LOCUS2896</name>
</gene>
<proteinExistence type="inferred from homology"/>
<dbReference type="GO" id="GO:0006606">
    <property type="term" value="P:protein import into nucleus"/>
    <property type="evidence" value="ECO:0007669"/>
    <property type="project" value="TreeGrafter"/>
</dbReference>
<evidence type="ECO:0000256" key="1">
    <source>
        <dbReference type="ARBA" id="ARBA00004567"/>
    </source>
</evidence>
<dbReference type="EMBL" id="OB660472">
    <property type="protein sequence ID" value="CAD7224947.1"/>
    <property type="molecule type" value="Genomic_DNA"/>
</dbReference>
<dbReference type="PANTHER" id="PTHR11225:SF4">
    <property type="entry name" value="NUCLEAR PORE COMPLEX PROTEIN NUP93"/>
    <property type="match status" value="1"/>
</dbReference>
<dbReference type="GO" id="GO:0005643">
    <property type="term" value="C:nuclear pore"/>
    <property type="evidence" value="ECO:0007669"/>
    <property type="project" value="UniProtKB-SubCell"/>
</dbReference>
<keyword evidence="3 5" id="KW-0906">Nuclear pore complex</keyword>
<dbReference type="InterPro" id="IPR007231">
    <property type="entry name" value="Nucleoporin_int_Nup93/Nic96"/>
</dbReference>
<feature type="region of interest" description="Disordered" evidence="6">
    <location>
        <begin position="60"/>
        <end position="80"/>
    </location>
</feature>
<accession>A0A7R8W4X4</accession>
<protein>
    <recommendedName>
        <fullName evidence="5">Nuclear pore protein</fullName>
    </recommendedName>
</protein>
<keyword evidence="5" id="KW-0509">mRNA transport</keyword>
<dbReference type="Pfam" id="PF04097">
    <property type="entry name" value="Nic96"/>
    <property type="match status" value="1"/>
</dbReference>
<evidence type="ECO:0000256" key="3">
    <source>
        <dbReference type="ARBA" id="ARBA00023132"/>
    </source>
</evidence>
<dbReference type="OrthoDB" id="1918363at2759"/>
<keyword evidence="4 5" id="KW-0539">Nucleus</keyword>
<evidence type="ECO:0000256" key="5">
    <source>
        <dbReference type="RuleBase" id="RU364035"/>
    </source>
</evidence>
<name>A0A7R8W4X4_9CRUS</name>
<comment type="subcellular location">
    <subcellularLocation>
        <location evidence="1 5">Nucleus</location>
        <location evidence="1 5">Nuclear pore complex</location>
    </subcellularLocation>
</comment>
<dbReference type="GO" id="GO:0016973">
    <property type="term" value="P:poly(A)+ mRNA export from nucleus"/>
    <property type="evidence" value="ECO:0007669"/>
    <property type="project" value="TreeGrafter"/>
</dbReference>
<dbReference type="GO" id="GO:0017056">
    <property type="term" value="F:structural constituent of nuclear pore"/>
    <property type="evidence" value="ECO:0007669"/>
    <property type="project" value="InterPro"/>
</dbReference>
<keyword evidence="5" id="KW-0653">Protein transport</keyword>
<feature type="compositionally biased region" description="Low complexity" evidence="6">
    <location>
        <begin position="60"/>
        <end position="69"/>
    </location>
</feature>
<evidence type="ECO:0000313" key="7">
    <source>
        <dbReference type="EMBL" id="CAD7224947.1"/>
    </source>
</evidence>
<dbReference type="PANTHER" id="PTHR11225">
    <property type="entry name" value="NUCLEAR PORE COMPLEX PROTEIN NUP93 NUCLEOPORIN NUP93 DEAD EYE PROTEIN"/>
    <property type="match status" value="1"/>
</dbReference>
<sequence length="420" mass="46880">MTSSSYFRACFCALAACNPLDDHTMVLHDVDDLLWLKVCQIRSTDEACLVAESSAMLTSTTGSSSASRLGRSRQQHRQEISSFTLRDMQERILRGESALLHLLHHSVPLSSGPQNPSFRKARLLLLCVFSRTRDPLTVTRVSLTRMLLEYCRRALEEHGKLADAVQYYSLLRNLRDHDYGSIFMAQLAHMLLDLRAFSVILGPLPTSTECTSADLTTRYGPLQHQHPCFGFVANPEKFLTKVALAIEGLGDLDDALVLLIYADNHKEGYRLVHDSLLMTALNSSLQTDAGLSFLSFQLLSSVQVIPVSEEKIQECLVTAATYESLLRKLFPLLIPVLREVIQRRQMAEDDLKRSVVPFSTSQPHIVHPSSLSSVLTSFFSSLPFDLPNFGIMDLGRATRGYSSVAQERVFWSTSMLPGLA</sequence>
<keyword evidence="5" id="KW-0813">Transport</keyword>
<organism evidence="7">
    <name type="scientific">Cyprideis torosa</name>
    <dbReference type="NCBI Taxonomy" id="163714"/>
    <lineage>
        <taxon>Eukaryota</taxon>
        <taxon>Metazoa</taxon>
        <taxon>Ecdysozoa</taxon>
        <taxon>Arthropoda</taxon>
        <taxon>Crustacea</taxon>
        <taxon>Oligostraca</taxon>
        <taxon>Ostracoda</taxon>
        <taxon>Podocopa</taxon>
        <taxon>Podocopida</taxon>
        <taxon>Cytherocopina</taxon>
        <taxon>Cytheroidea</taxon>
        <taxon>Cytherideidae</taxon>
        <taxon>Cyprideis</taxon>
    </lineage>
</organism>
<keyword evidence="5" id="KW-0811">Translocation</keyword>
<dbReference type="AlphaFoldDB" id="A0A7R8W4X4"/>
<evidence type="ECO:0000256" key="2">
    <source>
        <dbReference type="ARBA" id="ARBA00010186"/>
    </source>
</evidence>
<keyword evidence="5" id="KW-0472">Membrane</keyword>
<evidence type="ECO:0000256" key="4">
    <source>
        <dbReference type="ARBA" id="ARBA00023242"/>
    </source>
</evidence>
<comment type="similarity">
    <text evidence="2 5">Belongs to the nucleoporin interacting component (NIC) family.</text>
</comment>
<evidence type="ECO:0000256" key="6">
    <source>
        <dbReference type="SAM" id="MobiDB-lite"/>
    </source>
</evidence>
<reference evidence="7" key="1">
    <citation type="submission" date="2020-11" db="EMBL/GenBank/DDBJ databases">
        <authorList>
            <person name="Tran Van P."/>
        </authorList>
    </citation>
    <scope>NUCLEOTIDE SEQUENCE</scope>
</reference>